<comment type="caution">
    <text evidence="3">The sequence shown here is derived from an EMBL/GenBank/DDBJ whole genome shotgun (WGS) entry which is preliminary data.</text>
</comment>
<feature type="domain" description="TFIIB-type" evidence="2">
    <location>
        <begin position="18"/>
        <end position="53"/>
    </location>
</feature>
<evidence type="ECO:0000256" key="1">
    <source>
        <dbReference type="SAM" id="MobiDB-lite"/>
    </source>
</evidence>
<sequence>MASSTVQQESDVSTQQYPECGGDLVQDAHETHCGVCGFVVKDEPVDHGPEWTDPYSGEQIFGGAQAVINPPEEDAFREQALHYHDFGPLRDRETGEFVTPDEEHNLNAGTMAINCRNSPFYHCDDEDAAYVHSSQVHGDPETPVIEAYESDEIRFRLFQGAYEEQPNFGLHGLRFDPEGFAEQDMVSQVIGTSEAFTFRVPPEKTQQDFEHITNPNDLPVRDYRYGSNIIDDIWTGMWGLLRIWGGEVDHLQALPEVGAPNTSISDDELRAMGHPVPFSDPDWTEEGQRAKLIYDEDDDRDFPPDKDARRNDGVGAIPPTPEGDSKGPSNPCPDKGPDRTFDITAFQVDIPYNDYGDHDEHGVVFALDRYVDEIKSGDRPVEPLTLHANKGDCIEINLTNDLPDDLDNNHPHPKMRVSQDWERSSRISLHPIQLMYDVNGSNGSTVGFNHDTTVGQNETITYRWNADVEVGTALLWDMADVRSTRHHGAFGQLVTEPDGSFTLDNETGEVNVTKAASMIKTADDDPDFRENALIFADGQFILNRDDPEDCIVPPGPDIENPDDPCTQLGDSEDQGFGGINYRCEPFVRRFENNDIQHLVYSSKEHGDPNTPIWKAVRDDPVKFRVASGANKARAVAFHLAEHQWQRFQEVVEASIIGVDGQLPGRALTMDLLGGAGGLGSDSGNGDYIYQETKQRRRLEAGLWGIFRVHQQPEKFPGRGVQPLPDRAGEIPLAGRPEFVVQTGDVAGIGNQDTVIGVPGRNIGAFQAGAAYVFTDTPPGRITDLADADLQIPNETAQQRVGTDIRLVARDAGGQDIVVASTTEDDRIIEGGQPLLDLIESPPSSEIDDFIRGTANTNVRAIVPFDEVSRSETETDTGNGGGKGNGDGNNKTKTVVATVRDAESRISTGGVDEDC</sequence>
<dbReference type="Gene3D" id="2.20.25.10">
    <property type="match status" value="1"/>
</dbReference>
<dbReference type="EMBL" id="RKLR01000016">
    <property type="protein sequence ID" value="MBX0325594.1"/>
    <property type="molecule type" value="Genomic_DNA"/>
</dbReference>
<dbReference type="SUPFAM" id="SSF49503">
    <property type="entry name" value="Cupredoxins"/>
    <property type="match status" value="2"/>
</dbReference>
<feature type="region of interest" description="Disordered" evidence="1">
    <location>
        <begin position="865"/>
        <end position="914"/>
    </location>
</feature>
<reference evidence="3 4" key="1">
    <citation type="submission" date="2021-06" db="EMBL/GenBank/DDBJ databases">
        <title>Halomicroarcula sp. a new haloarchaeum isolated from saline soil.</title>
        <authorList>
            <person name="Duran-Viseras A."/>
            <person name="Sanchez-Porro C."/>
            <person name="Ventosa A."/>
        </authorList>
    </citation>
    <scope>NUCLEOTIDE SEQUENCE [LARGE SCALE GENOMIC DNA]</scope>
    <source>
        <strain evidence="3 4">F13</strain>
    </source>
</reference>
<evidence type="ECO:0000259" key="2">
    <source>
        <dbReference type="Pfam" id="PF08271"/>
    </source>
</evidence>
<dbReference type="Pfam" id="PF08271">
    <property type="entry name" value="Zn_Ribbon_TF"/>
    <property type="match status" value="1"/>
</dbReference>
<organism evidence="3 4">
    <name type="scientific">Haloarcula rubra</name>
    <dbReference type="NCBI Taxonomy" id="2487747"/>
    <lineage>
        <taxon>Archaea</taxon>
        <taxon>Methanobacteriati</taxon>
        <taxon>Methanobacteriota</taxon>
        <taxon>Stenosarchaea group</taxon>
        <taxon>Halobacteria</taxon>
        <taxon>Halobacteriales</taxon>
        <taxon>Haloarculaceae</taxon>
        <taxon>Haloarcula</taxon>
    </lineage>
</organism>
<name>A0AAW4PWN8_9EURY</name>
<proteinExistence type="predicted"/>
<protein>
    <recommendedName>
        <fullName evidence="2">TFIIB-type domain-containing protein</fullName>
    </recommendedName>
</protein>
<dbReference type="RefSeq" id="WP_220620458.1">
    <property type="nucleotide sequence ID" value="NZ_RKLR01000016.1"/>
</dbReference>
<dbReference type="InterPro" id="IPR008972">
    <property type="entry name" value="Cupredoxin"/>
</dbReference>
<accession>A0AAW4PWN8</accession>
<feature type="region of interest" description="Disordered" evidence="1">
    <location>
        <begin position="262"/>
        <end position="340"/>
    </location>
</feature>
<evidence type="ECO:0000313" key="3">
    <source>
        <dbReference type="EMBL" id="MBX0325594.1"/>
    </source>
</evidence>
<dbReference type="AlphaFoldDB" id="A0AAW4PWN8"/>
<gene>
    <name evidence="3" type="ORF">EGH21_21460</name>
</gene>
<evidence type="ECO:0000313" key="4">
    <source>
        <dbReference type="Proteomes" id="UP001430377"/>
    </source>
</evidence>
<dbReference type="InterPro" id="IPR013137">
    <property type="entry name" value="Znf_TFIIB"/>
</dbReference>
<feature type="compositionally biased region" description="Gly residues" evidence="1">
    <location>
        <begin position="877"/>
        <end position="886"/>
    </location>
</feature>
<feature type="compositionally biased region" description="Basic and acidic residues" evidence="1">
    <location>
        <begin position="301"/>
        <end position="312"/>
    </location>
</feature>
<keyword evidence="4" id="KW-1185">Reference proteome</keyword>
<dbReference type="Proteomes" id="UP001430377">
    <property type="component" value="Unassembled WGS sequence"/>
</dbReference>
<dbReference type="Gene3D" id="2.60.40.420">
    <property type="entry name" value="Cupredoxins - blue copper proteins"/>
    <property type="match status" value="2"/>
</dbReference>